<evidence type="ECO:0000256" key="1">
    <source>
        <dbReference type="ARBA" id="ARBA00022448"/>
    </source>
</evidence>
<evidence type="ECO:0000313" key="4">
    <source>
        <dbReference type="Proteomes" id="UP000315295"/>
    </source>
</evidence>
<dbReference type="EMBL" id="VIEB01000029">
    <property type="protein sequence ID" value="TQE11486.1"/>
    <property type="molecule type" value="Genomic_DNA"/>
</dbReference>
<keyword evidence="4" id="KW-1185">Reference proteome</keyword>
<dbReference type="STRING" id="106549.A0A540NKC7"/>
<comment type="caution">
    <text evidence="3">The sequence shown here is derived from an EMBL/GenBank/DDBJ whole genome shotgun (WGS) entry which is preliminary data.</text>
</comment>
<dbReference type="AlphaFoldDB" id="A0A540NKC7"/>
<proteinExistence type="predicted"/>
<evidence type="ECO:0000256" key="2">
    <source>
        <dbReference type="ARBA" id="ARBA00022604"/>
    </source>
</evidence>
<dbReference type="Pfam" id="PF05266">
    <property type="entry name" value="DUF724"/>
    <property type="match status" value="1"/>
</dbReference>
<name>A0A540NKC7_MALBA</name>
<reference evidence="3 4" key="1">
    <citation type="journal article" date="2019" name="G3 (Bethesda)">
        <title>Sequencing of a Wild Apple (Malus baccata) Genome Unravels the Differences Between Cultivated and Wild Apple Species Regarding Disease Resistance and Cold Tolerance.</title>
        <authorList>
            <person name="Chen X."/>
        </authorList>
    </citation>
    <scope>NUCLEOTIDE SEQUENCE [LARGE SCALE GENOMIC DNA]</scope>
    <source>
        <strain evidence="4">cv. Shandingzi</strain>
        <tissue evidence="3">Leaves</tissue>
    </source>
</reference>
<dbReference type="InterPro" id="IPR007930">
    <property type="entry name" value="DUF724"/>
</dbReference>
<evidence type="ECO:0000313" key="3">
    <source>
        <dbReference type="EMBL" id="TQE11486.1"/>
    </source>
</evidence>
<keyword evidence="1" id="KW-0813">Transport</keyword>
<dbReference type="Proteomes" id="UP000315295">
    <property type="component" value="Unassembled WGS sequence"/>
</dbReference>
<organism evidence="3 4">
    <name type="scientific">Malus baccata</name>
    <name type="common">Siberian crab apple</name>
    <name type="synonym">Pyrus baccata</name>
    <dbReference type="NCBI Taxonomy" id="106549"/>
    <lineage>
        <taxon>Eukaryota</taxon>
        <taxon>Viridiplantae</taxon>
        <taxon>Streptophyta</taxon>
        <taxon>Embryophyta</taxon>
        <taxon>Tracheophyta</taxon>
        <taxon>Spermatophyta</taxon>
        <taxon>Magnoliopsida</taxon>
        <taxon>eudicotyledons</taxon>
        <taxon>Gunneridae</taxon>
        <taxon>Pentapetalae</taxon>
        <taxon>rosids</taxon>
        <taxon>fabids</taxon>
        <taxon>Rosales</taxon>
        <taxon>Rosaceae</taxon>
        <taxon>Amygdaloideae</taxon>
        <taxon>Maleae</taxon>
        <taxon>Malus</taxon>
    </lineage>
</organism>
<keyword evidence="2" id="KW-0341">Growth regulation</keyword>
<gene>
    <name evidence="3" type="ORF">C1H46_002861</name>
</gene>
<protein>
    <submittedName>
        <fullName evidence="3">Uncharacterized protein</fullName>
    </submittedName>
</protein>
<sequence length="131" mass="15050">MKRRGKSRNVLGSILESLLDLEKYGFNVTVLRGRVNDLLSVKDRHGRFQVESKDAEHMIMEHSHEKTKLVEDAEHIAKKIIELQDKHASMKSEMEAKDHEIARLKMHMDSMNEGIQSARSDFEKLALAPVT</sequence>
<accession>A0A540NKC7</accession>